<dbReference type="GO" id="GO:0006355">
    <property type="term" value="P:regulation of DNA-templated transcription"/>
    <property type="evidence" value="ECO:0007669"/>
    <property type="project" value="InterPro"/>
</dbReference>
<name>A0A2U1T3P1_9MICO</name>
<sequence length="79" mass="8900">MADATTFDSDSGIERLTRRQREVLALIAQGRTNAAIARELVLTEKSVVNHISRIFDALNLPMVPDDHRRVIAAIRYLAR</sequence>
<dbReference type="EMBL" id="QEEX01000001">
    <property type="protein sequence ID" value="PWB98489.1"/>
    <property type="molecule type" value="Genomic_DNA"/>
</dbReference>
<dbReference type="Proteomes" id="UP000244978">
    <property type="component" value="Unassembled WGS sequence"/>
</dbReference>
<dbReference type="KEGG" id="salc:C2138_12035"/>
<keyword evidence="2" id="KW-0238">DNA-binding</keyword>
<dbReference type="Pfam" id="PF00196">
    <property type="entry name" value="GerE"/>
    <property type="match status" value="1"/>
</dbReference>
<dbReference type="AlphaFoldDB" id="A0A2U1T3P1"/>
<evidence type="ECO:0000256" key="1">
    <source>
        <dbReference type="ARBA" id="ARBA00023015"/>
    </source>
</evidence>
<dbReference type="PANTHER" id="PTHR43214">
    <property type="entry name" value="TWO-COMPONENT RESPONSE REGULATOR"/>
    <property type="match status" value="1"/>
</dbReference>
<keyword evidence="6" id="KW-1185">Reference proteome</keyword>
<dbReference type="SMART" id="SM00421">
    <property type="entry name" value="HTH_LUXR"/>
    <property type="match status" value="1"/>
</dbReference>
<evidence type="ECO:0000259" key="4">
    <source>
        <dbReference type="PROSITE" id="PS50043"/>
    </source>
</evidence>
<dbReference type="CDD" id="cd06170">
    <property type="entry name" value="LuxR_C_like"/>
    <property type="match status" value="1"/>
</dbReference>
<dbReference type="PRINTS" id="PR00038">
    <property type="entry name" value="HTHLUXR"/>
</dbReference>
<dbReference type="GO" id="GO:0003677">
    <property type="term" value="F:DNA binding"/>
    <property type="evidence" value="ECO:0007669"/>
    <property type="project" value="UniProtKB-KW"/>
</dbReference>
<gene>
    <name evidence="5" type="ORF">DF220_07070</name>
</gene>
<dbReference type="OrthoDB" id="5195834at2"/>
<dbReference type="PANTHER" id="PTHR43214:SF24">
    <property type="entry name" value="TRANSCRIPTIONAL REGULATORY PROTEIN NARL-RELATED"/>
    <property type="match status" value="1"/>
</dbReference>
<keyword evidence="1" id="KW-0805">Transcription regulation</keyword>
<feature type="domain" description="HTH luxR-type" evidence="4">
    <location>
        <begin position="9"/>
        <end position="79"/>
    </location>
</feature>
<dbReference type="SUPFAM" id="SSF46894">
    <property type="entry name" value="C-terminal effector domain of the bipartite response regulators"/>
    <property type="match status" value="1"/>
</dbReference>
<comment type="caution">
    <text evidence="5">The sequence shown here is derived from an EMBL/GenBank/DDBJ whole genome shotgun (WGS) entry which is preliminary data.</text>
</comment>
<dbReference type="Gene3D" id="1.10.10.10">
    <property type="entry name" value="Winged helix-like DNA-binding domain superfamily/Winged helix DNA-binding domain"/>
    <property type="match status" value="1"/>
</dbReference>
<dbReference type="InterPro" id="IPR000792">
    <property type="entry name" value="Tscrpt_reg_LuxR_C"/>
</dbReference>
<dbReference type="InterPro" id="IPR036388">
    <property type="entry name" value="WH-like_DNA-bd_sf"/>
</dbReference>
<keyword evidence="3" id="KW-0804">Transcription</keyword>
<evidence type="ECO:0000256" key="3">
    <source>
        <dbReference type="ARBA" id="ARBA00023163"/>
    </source>
</evidence>
<reference evidence="6" key="1">
    <citation type="submission" date="2018-04" db="EMBL/GenBank/DDBJ databases">
        <authorList>
            <person name="Liu S."/>
            <person name="Wang Z."/>
            <person name="Li J."/>
        </authorList>
    </citation>
    <scope>NUCLEOTIDE SEQUENCE [LARGE SCALE GENOMIC DNA]</scope>
    <source>
        <strain evidence="6">S1194</strain>
    </source>
</reference>
<organism evidence="5 6">
    <name type="scientific">Homoserinimonas hongtaonis</name>
    <dbReference type="NCBI Taxonomy" id="2079791"/>
    <lineage>
        <taxon>Bacteria</taxon>
        <taxon>Bacillati</taxon>
        <taxon>Actinomycetota</taxon>
        <taxon>Actinomycetes</taxon>
        <taxon>Micrococcales</taxon>
        <taxon>Microbacteriaceae</taxon>
        <taxon>Homoserinimonas</taxon>
    </lineage>
</organism>
<proteinExistence type="predicted"/>
<evidence type="ECO:0000313" key="6">
    <source>
        <dbReference type="Proteomes" id="UP000244978"/>
    </source>
</evidence>
<accession>A0A2U1T3P1</accession>
<protein>
    <submittedName>
        <fullName evidence="5">LuxR family transcriptional regulator</fullName>
    </submittedName>
</protein>
<evidence type="ECO:0000256" key="2">
    <source>
        <dbReference type="ARBA" id="ARBA00023125"/>
    </source>
</evidence>
<dbReference type="PROSITE" id="PS50043">
    <property type="entry name" value="HTH_LUXR_2"/>
    <property type="match status" value="1"/>
</dbReference>
<dbReference type="InterPro" id="IPR016032">
    <property type="entry name" value="Sig_transdc_resp-reg_C-effctor"/>
</dbReference>
<evidence type="ECO:0000313" key="5">
    <source>
        <dbReference type="EMBL" id="PWB98489.1"/>
    </source>
</evidence>
<dbReference type="InterPro" id="IPR039420">
    <property type="entry name" value="WalR-like"/>
</dbReference>